<sequence>MRILPAILVMLALLWGGYWFFGASRAERLAEDWFATAPARGLDAQNGGIAVQGFPNRFDLTIDTPDIMDRATGIGWRAPFLQVFALSYRPHHVIVTWPDRQDLTLGAETYAITSDRMQASAVFEPLNQRLNRATWVAEGLRAESDMRLIEVGSAQLSTRIMAAEANTHEVSLQARGLRLAPLPPALSGDEGTLVFDGLVQMAGPRPGEISVRNLSLRWGEVEVRGQGAITVGQTGLLSGRLELRTDNWREMLALAVEAGLIDPEVAPTWENAMGMLARMSGEPQTLQAPLSFNNGMMSLGPLPLGPAPRF</sequence>
<dbReference type="Pfam" id="PF09898">
    <property type="entry name" value="DUF2125"/>
    <property type="match status" value="1"/>
</dbReference>
<dbReference type="Proteomes" id="UP001597353">
    <property type="component" value="Unassembled WGS sequence"/>
</dbReference>
<gene>
    <name evidence="1" type="ORF">ACFSGJ_05710</name>
</gene>
<keyword evidence="2" id="KW-1185">Reference proteome</keyword>
<evidence type="ECO:0000313" key="2">
    <source>
        <dbReference type="Proteomes" id="UP001597353"/>
    </source>
</evidence>
<comment type="caution">
    <text evidence="1">The sequence shown here is derived from an EMBL/GenBank/DDBJ whole genome shotgun (WGS) entry which is preliminary data.</text>
</comment>
<proteinExistence type="predicted"/>
<protein>
    <submittedName>
        <fullName evidence="1">DUF2125 domain-containing protein</fullName>
    </submittedName>
</protein>
<dbReference type="InterPro" id="IPR018666">
    <property type="entry name" value="DUF2125"/>
</dbReference>
<dbReference type="EMBL" id="JBHUGH010000003">
    <property type="protein sequence ID" value="MFD1911712.1"/>
    <property type="molecule type" value="Genomic_DNA"/>
</dbReference>
<reference evidence="2" key="1">
    <citation type="journal article" date="2019" name="Int. J. Syst. Evol. Microbiol.">
        <title>The Global Catalogue of Microorganisms (GCM) 10K type strain sequencing project: providing services to taxonomists for standard genome sequencing and annotation.</title>
        <authorList>
            <consortium name="The Broad Institute Genomics Platform"/>
            <consortium name="The Broad Institute Genome Sequencing Center for Infectious Disease"/>
            <person name="Wu L."/>
            <person name="Ma J."/>
        </authorList>
    </citation>
    <scope>NUCLEOTIDE SEQUENCE [LARGE SCALE GENOMIC DNA]</scope>
    <source>
        <strain evidence="2">CGMCC 4.7242</strain>
    </source>
</reference>
<accession>A0ABW4S427</accession>
<name>A0ABW4S427_9RHOB</name>
<evidence type="ECO:0000313" key="1">
    <source>
        <dbReference type="EMBL" id="MFD1911712.1"/>
    </source>
</evidence>
<organism evidence="1 2">
    <name type="scientific">Halodurantibacterium flavum</name>
    <dbReference type="NCBI Taxonomy" id="1382802"/>
    <lineage>
        <taxon>Bacteria</taxon>
        <taxon>Pseudomonadati</taxon>
        <taxon>Pseudomonadota</taxon>
        <taxon>Alphaproteobacteria</taxon>
        <taxon>Rhodobacterales</taxon>
        <taxon>Paracoccaceae</taxon>
        <taxon>Halodurantibacterium</taxon>
    </lineage>
</organism>
<dbReference type="RefSeq" id="WP_390260026.1">
    <property type="nucleotide sequence ID" value="NZ_JBHUGH010000003.1"/>
</dbReference>